<keyword evidence="9" id="KW-0325">Glycoprotein</keyword>
<dbReference type="Pfam" id="PF08441">
    <property type="entry name" value="Integrin_A_Ig_1"/>
    <property type="match status" value="1"/>
</dbReference>
<evidence type="ECO:0000256" key="7">
    <source>
        <dbReference type="ARBA" id="ARBA00023136"/>
    </source>
</evidence>
<dbReference type="InterPro" id="IPR028994">
    <property type="entry name" value="Integrin_alpha_N"/>
</dbReference>
<dbReference type="Gene3D" id="2.130.10.130">
    <property type="entry name" value="Integrin alpha, N-terminal"/>
    <property type="match status" value="1"/>
</dbReference>
<proteinExistence type="inferred from homology"/>
<keyword evidence="14" id="KW-1185">Reference proteome</keyword>
<gene>
    <name evidence="13" type="primary">ITGA11_1</name>
    <name evidence="13" type="ORF">ILYODFUR_023992</name>
</gene>
<evidence type="ECO:0000256" key="8">
    <source>
        <dbReference type="ARBA" id="ARBA00023170"/>
    </source>
</evidence>
<evidence type="ECO:0000259" key="12">
    <source>
        <dbReference type="Pfam" id="PF08441"/>
    </source>
</evidence>
<evidence type="ECO:0000256" key="10">
    <source>
        <dbReference type="PROSITE-ProRule" id="PRU00803"/>
    </source>
</evidence>
<evidence type="ECO:0000256" key="11">
    <source>
        <dbReference type="RuleBase" id="RU003762"/>
    </source>
</evidence>
<accession>A0ABV0TN48</accession>
<evidence type="ECO:0000256" key="6">
    <source>
        <dbReference type="ARBA" id="ARBA00023037"/>
    </source>
</evidence>
<dbReference type="PANTHER" id="PTHR23220">
    <property type="entry name" value="INTEGRIN ALPHA"/>
    <property type="match status" value="1"/>
</dbReference>
<evidence type="ECO:0000256" key="3">
    <source>
        <dbReference type="ARBA" id="ARBA00022729"/>
    </source>
</evidence>
<dbReference type="PRINTS" id="PR01185">
    <property type="entry name" value="INTEGRINA"/>
</dbReference>
<feature type="repeat" description="FG-GAP" evidence="10">
    <location>
        <begin position="125"/>
        <end position="185"/>
    </location>
</feature>
<feature type="repeat" description="FG-GAP" evidence="10">
    <location>
        <begin position="1"/>
        <end position="61"/>
    </location>
</feature>
<keyword evidence="7" id="KW-0472">Membrane</keyword>
<keyword evidence="8 11" id="KW-0675">Receptor</keyword>
<feature type="domain" description="Integrin alpha first immunoglubulin-like" evidence="12">
    <location>
        <begin position="170"/>
        <end position="217"/>
    </location>
</feature>
<dbReference type="InterPro" id="IPR032695">
    <property type="entry name" value="Integrin_dom_sf"/>
</dbReference>
<organism evidence="13 14">
    <name type="scientific">Ilyodon furcidens</name>
    <name type="common">goldbreast splitfin</name>
    <dbReference type="NCBI Taxonomy" id="33524"/>
    <lineage>
        <taxon>Eukaryota</taxon>
        <taxon>Metazoa</taxon>
        <taxon>Chordata</taxon>
        <taxon>Craniata</taxon>
        <taxon>Vertebrata</taxon>
        <taxon>Euteleostomi</taxon>
        <taxon>Actinopterygii</taxon>
        <taxon>Neopterygii</taxon>
        <taxon>Teleostei</taxon>
        <taxon>Neoteleostei</taxon>
        <taxon>Acanthomorphata</taxon>
        <taxon>Ovalentaria</taxon>
        <taxon>Atherinomorphae</taxon>
        <taxon>Cyprinodontiformes</taxon>
        <taxon>Goodeidae</taxon>
        <taxon>Ilyodon</taxon>
    </lineage>
</organism>
<dbReference type="SMART" id="SM00191">
    <property type="entry name" value="Int_alpha"/>
    <property type="match status" value="3"/>
</dbReference>
<keyword evidence="5 11" id="KW-0130">Cell adhesion</keyword>
<dbReference type="Gene3D" id="2.60.40.1460">
    <property type="entry name" value="Integrin domains. Chain A, domain 2"/>
    <property type="match status" value="1"/>
</dbReference>
<reference evidence="13 14" key="1">
    <citation type="submission" date="2021-06" db="EMBL/GenBank/DDBJ databases">
        <authorList>
            <person name="Palmer J.M."/>
        </authorList>
    </citation>
    <scope>NUCLEOTIDE SEQUENCE [LARGE SCALE GENOMIC DNA]</scope>
    <source>
        <strain evidence="14">if_2019</strain>
        <tissue evidence="13">Muscle</tissue>
    </source>
</reference>
<dbReference type="Proteomes" id="UP001482620">
    <property type="component" value="Unassembled WGS sequence"/>
</dbReference>
<dbReference type="SUPFAM" id="SSF69179">
    <property type="entry name" value="Integrin domains"/>
    <property type="match status" value="1"/>
</dbReference>
<dbReference type="InterPro" id="IPR000413">
    <property type="entry name" value="Integrin_alpha"/>
</dbReference>
<name>A0ABV0TN48_9TELE</name>
<dbReference type="GO" id="GO:0007229">
    <property type="term" value="P:integrin-mediated signaling pathway"/>
    <property type="evidence" value="ECO:0007669"/>
    <property type="project" value="UniProtKB-KW"/>
</dbReference>
<comment type="caution">
    <text evidence="13">The sequence shown here is derived from an EMBL/GenBank/DDBJ whole genome shotgun (WGS) entry which is preliminary data.</text>
</comment>
<keyword evidence="4" id="KW-0677">Repeat</keyword>
<dbReference type="InterPro" id="IPR013519">
    <property type="entry name" value="Int_alpha_beta-p"/>
</dbReference>
<keyword evidence="3" id="KW-0732">Signal</keyword>
<evidence type="ECO:0000313" key="14">
    <source>
        <dbReference type="Proteomes" id="UP001482620"/>
    </source>
</evidence>
<comment type="subcellular location">
    <subcellularLocation>
        <location evidence="1 11">Membrane</location>
        <topology evidence="1 11">Single-pass type I membrane protein</topology>
    </subcellularLocation>
</comment>
<dbReference type="PROSITE" id="PS51470">
    <property type="entry name" value="FG_GAP"/>
    <property type="match status" value="3"/>
</dbReference>
<dbReference type="InterPro" id="IPR013517">
    <property type="entry name" value="FG-GAP"/>
</dbReference>
<protein>
    <submittedName>
        <fullName evidence="13">Integrin alpha-11</fullName>
    </submittedName>
</protein>
<comment type="similarity">
    <text evidence="2 11">Belongs to the integrin alpha chain family.</text>
</comment>
<dbReference type="EMBL" id="JAHRIQ010037555">
    <property type="protein sequence ID" value="MEQ2233652.1"/>
    <property type="molecule type" value="Genomic_DNA"/>
</dbReference>
<evidence type="ECO:0000256" key="1">
    <source>
        <dbReference type="ARBA" id="ARBA00004479"/>
    </source>
</evidence>
<dbReference type="SUPFAM" id="SSF69318">
    <property type="entry name" value="Integrin alpha N-terminal domain"/>
    <property type="match status" value="1"/>
</dbReference>
<sequence>MHSCGFLFQIGSYYGSEIAPMDIDGDGITDNLLVAAPMFFSAGLEKGKVYIYRVTELSRFIPEGVLEIHNGGQNARFGSSLAPVPDLNGDSFNDLVVGAPLEDDHKGAIYVFFTQHNRILRKYKQRIAALELAAGLHYFGRSIHGTMDMNDDGLVDLAVGSLGAVVLLWSKSVVRIYANVRFEPSKINIFVKDCQRGGKDVTCMSAIVCFNITARTAVLPTQEI</sequence>
<dbReference type="PANTHER" id="PTHR23220:SF21">
    <property type="entry name" value="INTEGRIN ALPHA-11"/>
    <property type="match status" value="1"/>
</dbReference>
<evidence type="ECO:0000256" key="2">
    <source>
        <dbReference type="ARBA" id="ARBA00008054"/>
    </source>
</evidence>
<evidence type="ECO:0000256" key="4">
    <source>
        <dbReference type="ARBA" id="ARBA00022737"/>
    </source>
</evidence>
<evidence type="ECO:0000256" key="9">
    <source>
        <dbReference type="ARBA" id="ARBA00023180"/>
    </source>
</evidence>
<dbReference type="InterPro" id="IPR013649">
    <property type="entry name" value="Integrin_alpha_Ig-like_1"/>
</dbReference>
<feature type="repeat" description="FG-GAP" evidence="10">
    <location>
        <begin position="63"/>
        <end position="121"/>
    </location>
</feature>
<evidence type="ECO:0000313" key="13">
    <source>
        <dbReference type="EMBL" id="MEQ2233652.1"/>
    </source>
</evidence>
<keyword evidence="6 11" id="KW-0401">Integrin</keyword>
<evidence type="ECO:0000256" key="5">
    <source>
        <dbReference type="ARBA" id="ARBA00022889"/>
    </source>
</evidence>
<dbReference type="Pfam" id="PF01839">
    <property type="entry name" value="FG-GAP"/>
    <property type="match status" value="2"/>
</dbReference>
<feature type="non-terminal residue" evidence="13">
    <location>
        <position position="224"/>
    </location>
</feature>